<feature type="transmembrane region" description="Helical" evidence="6">
    <location>
        <begin position="301"/>
        <end position="321"/>
    </location>
</feature>
<evidence type="ECO:0000256" key="1">
    <source>
        <dbReference type="ARBA" id="ARBA00004141"/>
    </source>
</evidence>
<gene>
    <name evidence="7" type="ORF">NAG76_18975</name>
</gene>
<keyword evidence="5 6" id="KW-0472">Membrane</keyword>
<evidence type="ECO:0000256" key="3">
    <source>
        <dbReference type="ARBA" id="ARBA00022692"/>
    </source>
</evidence>
<feature type="transmembrane region" description="Helical" evidence="6">
    <location>
        <begin position="472"/>
        <end position="489"/>
    </location>
</feature>
<feature type="transmembrane region" description="Helical" evidence="6">
    <location>
        <begin position="102"/>
        <end position="123"/>
    </location>
</feature>
<feature type="transmembrane region" description="Helical" evidence="6">
    <location>
        <begin position="144"/>
        <end position="174"/>
    </location>
</feature>
<keyword evidence="2" id="KW-0813">Transport</keyword>
<reference evidence="7" key="1">
    <citation type="submission" date="2022-05" db="EMBL/GenBank/DDBJ databases">
        <title>Novel bacterial taxa in a minimal lignocellulolytic consortium and its capacity to transform plastics disclosed by genome-resolved metagenomics.</title>
        <authorList>
            <person name="Rodriguez C.A.D."/>
            <person name="Diaz-Garcia L."/>
            <person name="Herrera K."/>
            <person name="Tarazona N.A."/>
            <person name="Sproer C."/>
            <person name="Overmann J."/>
            <person name="Jimenez D.J."/>
        </authorList>
    </citation>
    <scope>NUCLEOTIDE SEQUENCE</scope>
    <source>
        <strain evidence="7">MAG5</strain>
    </source>
</reference>
<feature type="transmembrane region" description="Helical" evidence="6">
    <location>
        <begin position="495"/>
        <end position="512"/>
    </location>
</feature>
<dbReference type="EMBL" id="CP097899">
    <property type="protein sequence ID" value="URN93886.1"/>
    <property type="molecule type" value="Genomic_DNA"/>
</dbReference>
<evidence type="ECO:0000313" key="7">
    <source>
        <dbReference type="EMBL" id="URN93886.1"/>
    </source>
</evidence>
<evidence type="ECO:0000256" key="2">
    <source>
        <dbReference type="ARBA" id="ARBA00022448"/>
    </source>
</evidence>
<evidence type="ECO:0000256" key="4">
    <source>
        <dbReference type="ARBA" id="ARBA00022989"/>
    </source>
</evidence>
<dbReference type="Proteomes" id="UP001056756">
    <property type="component" value="Chromosome"/>
</dbReference>
<comment type="subcellular location">
    <subcellularLocation>
        <location evidence="1">Membrane</location>
        <topology evidence="1">Multi-pass membrane protein</topology>
    </subcellularLocation>
</comment>
<dbReference type="Gene3D" id="1.20.1740.10">
    <property type="entry name" value="Amino acid/polyamine transporter I"/>
    <property type="match status" value="1"/>
</dbReference>
<keyword evidence="3 6" id="KW-0812">Transmembrane</keyword>
<dbReference type="Pfam" id="PF13520">
    <property type="entry name" value="AA_permease_2"/>
    <property type="match status" value="1"/>
</dbReference>
<organism evidence="7 8">
    <name type="scientific">Candidatus Pristimantibacillus lignocellulolyticus</name>
    <dbReference type="NCBI Taxonomy" id="2994561"/>
    <lineage>
        <taxon>Bacteria</taxon>
        <taxon>Bacillati</taxon>
        <taxon>Bacillota</taxon>
        <taxon>Bacilli</taxon>
        <taxon>Bacillales</taxon>
        <taxon>Paenibacillaceae</taxon>
        <taxon>Candidatus Pristimantibacillus</taxon>
    </lineage>
</organism>
<dbReference type="KEGG" id="plig:NAG76_18975"/>
<feature type="transmembrane region" description="Helical" evidence="6">
    <location>
        <begin position="186"/>
        <end position="205"/>
    </location>
</feature>
<evidence type="ECO:0000256" key="5">
    <source>
        <dbReference type="ARBA" id="ARBA00023136"/>
    </source>
</evidence>
<dbReference type="GO" id="GO:0016020">
    <property type="term" value="C:membrane"/>
    <property type="evidence" value="ECO:0007669"/>
    <property type="project" value="UniProtKB-SubCell"/>
</dbReference>
<feature type="transmembrane region" description="Helical" evidence="6">
    <location>
        <begin position="6"/>
        <end position="25"/>
    </location>
</feature>
<feature type="transmembrane region" description="Helical" evidence="6">
    <location>
        <begin position="402"/>
        <end position="423"/>
    </location>
</feature>
<dbReference type="GO" id="GO:0022857">
    <property type="term" value="F:transmembrane transporter activity"/>
    <property type="evidence" value="ECO:0007669"/>
    <property type="project" value="InterPro"/>
</dbReference>
<name>A0A9J6ZCH6_9BACL</name>
<dbReference type="AlphaFoldDB" id="A0A9J6ZCH6"/>
<feature type="transmembrane region" description="Helical" evidence="6">
    <location>
        <begin position="69"/>
        <end position="90"/>
    </location>
</feature>
<dbReference type="PANTHER" id="PTHR45649">
    <property type="entry name" value="AMINO-ACID PERMEASE BAT1"/>
    <property type="match status" value="1"/>
</dbReference>
<keyword evidence="4 6" id="KW-1133">Transmembrane helix</keyword>
<feature type="transmembrane region" description="Helical" evidence="6">
    <location>
        <begin position="429"/>
        <end position="452"/>
    </location>
</feature>
<dbReference type="InterPro" id="IPR002293">
    <property type="entry name" value="AA/rel_permease1"/>
</dbReference>
<sequence>MIELVSMIAMLAIGMMMIIGICIYVQKRIRAQNYVSSSLYGDDIQLFHDKHDLHRFGIGQFLKRHYGEVGSFSLSFNTLGVLATSLLLFAPLVKNGGLELVLILFPIIGIVFILLSALLAQLVSSQPTAGGLYHVVFRQSGSMLASVIGILKLIAQVGLIIWYSLGCTYFLAILLASHNTWLQHEVGFYSTAAMIVFLQVLANSIKSSYIRSLQIMGLLLQLLGVLALISCVVMTMFSNSYSAIYIFVSQHNASSLYLNEGSATFAQVGLLIALMSKWFVGTEEASSGAEETLEPRIRTPWSIFLSSSYTYIIGFIVLLVLSNLVMNYSTDGSISNIEQWLSYLVTQSKGWGDILIVIAVLACWHNGQSSLTHTSRTILAMARDRMLPFSNKLGIVSFNRQVPHIAVAVAGLIAILSIIVLSTLNVSTILVTIAMVVVVCYGSLYVLTLYFLRDKKIDSLWQLGEWTNYVRWILIFALLVIVAAASYYVNPVVLIGIGLLVVLGLIYTYINIGMVKLTMNNSQLAKGTIELEGKIPLH</sequence>
<dbReference type="PANTHER" id="PTHR45649:SF26">
    <property type="entry name" value="OS04G0435100 PROTEIN"/>
    <property type="match status" value="1"/>
</dbReference>
<evidence type="ECO:0000256" key="6">
    <source>
        <dbReference type="SAM" id="Phobius"/>
    </source>
</evidence>
<accession>A0A9J6ZCH6</accession>
<proteinExistence type="predicted"/>
<evidence type="ECO:0000313" key="8">
    <source>
        <dbReference type="Proteomes" id="UP001056756"/>
    </source>
</evidence>
<protein>
    <submittedName>
        <fullName evidence="7">APC family permease</fullName>
    </submittedName>
</protein>
<dbReference type="PIRSF" id="PIRSF006060">
    <property type="entry name" value="AA_transporter"/>
    <property type="match status" value="1"/>
</dbReference>
<feature type="transmembrane region" description="Helical" evidence="6">
    <location>
        <begin position="217"/>
        <end position="241"/>
    </location>
</feature>